<dbReference type="STRING" id="1963862.B4O97_00675"/>
<dbReference type="HAMAP" id="MF_00076">
    <property type="entry name" value="HisB"/>
    <property type="match status" value="1"/>
</dbReference>
<keyword evidence="4 6" id="KW-0368">Histidine biosynthesis</keyword>
<evidence type="ECO:0000313" key="8">
    <source>
        <dbReference type="EMBL" id="ORC38304.1"/>
    </source>
</evidence>
<sequence length="196" mass="21616">METRRITQERNTKETRIRLILDLDSPKEPQIDTPVPFFNHILNSMAFHGGFFLQINASGDIDVDPHHLVEDTGLVLGDALREAVMSYGSIQRFGHSVIPMDDALSEVTVDASGRPFLVFNADFPQEYAGSFPLCLLKEFFTALSTRGGLTVHGSCRYGDNSHHMAEALFKALGKALGQAFIRKQGNPASTKGSLHE</sequence>
<comment type="catalytic activity">
    <reaction evidence="6 7">
        <text>D-erythro-1-(imidazol-4-yl)glycerol 3-phosphate = 3-(imidazol-4-yl)-2-oxopropyl phosphate + H2O</text>
        <dbReference type="Rhea" id="RHEA:11040"/>
        <dbReference type="ChEBI" id="CHEBI:15377"/>
        <dbReference type="ChEBI" id="CHEBI:57766"/>
        <dbReference type="ChEBI" id="CHEBI:58278"/>
        <dbReference type="EC" id="4.2.1.19"/>
    </reaction>
</comment>
<comment type="pathway">
    <text evidence="1 6 7">Amino-acid biosynthesis; L-histidine biosynthesis; L-histidine from 5-phospho-alpha-D-ribose 1-diphosphate: step 6/9.</text>
</comment>
<dbReference type="UniPathway" id="UPA00031">
    <property type="reaction ID" value="UER00011"/>
</dbReference>
<dbReference type="OrthoDB" id="9790411at2"/>
<dbReference type="FunFam" id="3.30.230.40:FF:000001">
    <property type="entry name" value="Imidazoleglycerol-phosphate dehydratase HisB"/>
    <property type="match status" value="1"/>
</dbReference>
<protein>
    <recommendedName>
        <fullName evidence="2 6">Imidazoleglycerol-phosphate dehydratase</fullName>
        <shortName evidence="6">IGPD</shortName>
        <ecNumber evidence="6 7">4.2.1.19</ecNumber>
    </recommendedName>
</protein>
<dbReference type="PROSITE" id="PS00955">
    <property type="entry name" value="IGP_DEHYDRATASE_2"/>
    <property type="match status" value="1"/>
</dbReference>
<proteinExistence type="inferred from homology"/>
<keyword evidence="6" id="KW-0963">Cytoplasm</keyword>
<dbReference type="PANTHER" id="PTHR23133">
    <property type="entry name" value="IMIDAZOLEGLYCEROL-PHOSPHATE DEHYDRATASE HIS7"/>
    <property type="match status" value="1"/>
</dbReference>
<reference evidence="8 9" key="1">
    <citation type="submission" date="2017-03" db="EMBL/GenBank/DDBJ databases">
        <title>Draft Genome sequence of Marispirochaeta sp. strain JC444.</title>
        <authorList>
            <person name="Shivani Y."/>
            <person name="Subhash Y."/>
            <person name="Sasikala C."/>
            <person name="Ramana C."/>
        </authorList>
    </citation>
    <scope>NUCLEOTIDE SEQUENCE [LARGE SCALE GENOMIC DNA]</scope>
    <source>
        <strain evidence="8 9">JC444</strain>
    </source>
</reference>
<dbReference type="PROSITE" id="PS00954">
    <property type="entry name" value="IGP_DEHYDRATASE_1"/>
    <property type="match status" value="1"/>
</dbReference>
<comment type="similarity">
    <text evidence="6 7">Belongs to the imidazoleglycerol-phosphate dehydratase family.</text>
</comment>
<keyword evidence="5 6" id="KW-0456">Lyase</keyword>
<evidence type="ECO:0000256" key="5">
    <source>
        <dbReference type="ARBA" id="ARBA00023239"/>
    </source>
</evidence>
<dbReference type="FunFam" id="3.30.230.40:FF:000003">
    <property type="entry name" value="Imidazoleglycerol-phosphate dehydratase HisB"/>
    <property type="match status" value="1"/>
</dbReference>
<name>A0A1Y1S444_9SPIO</name>
<dbReference type="EC" id="4.2.1.19" evidence="6 7"/>
<evidence type="ECO:0000256" key="1">
    <source>
        <dbReference type="ARBA" id="ARBA00005047"/>
    </source>
</evidence>
<keyword evidence="3 6" id="KW-0028">Amino-acid biosynthesis</keyword>
<dbReference type="SUPFAM" id="SSF54211">
    <property type="entry name" value="Ribosomal protein S5 domain 2-like"/>
    <property type="match status" value="2"/>
</dbReference>
<dbReference type="InterPro" id="IPR038494">
    <property type="entry name" value="IGPD_sf"/>
</dbReference>
<dbReference type="Proteomes" id="UP000192343">
    <property type="component" value="Unassembled WGS sequence"/>
</dbReference>
<dbReference type="NCBIfam" id="NF002114">
    <property type="entry name" value="PRK00951.2-4"/>
    <property type="match status" value="1"/>
</dbReference>
<evidence type="ECO:0000256" key="4">
    <source>
        <dbReference type="ARBA" id="ARBA00023102"/>
    </source>
</evidence>
<dbReference type="EMBL" id="MWQY01000001">
    <property type="protein sequence ID" value="ORC38304.1"/>
    <property type="molecule type" value="Genomic_DNA"/>
</dbReference>
<dbReference type="InterPro" id="IPR020565">
    <property type="entry name" value="ImidazoleglycerP_deHydtase_CS"/>
</dbReference>
<organism evidence="8 9">
    <name type="scientific">Marispirochaeta aestuarii</name>
    <dbReference type="NCBI Taxonomy" id="1963862"/>
    <lineage>
        <taxon>Bacteria</taxon>
        <taxon>Pseudomonadati</taxon>
        <taxon>Spirochaetota</taxon>
        <taxon>Spirochaetia</taxon>
        <taxon>Spirochaetales</taxon>
        <taxon>Spirochaetaceae</taxon>
        <taxon>Marispirochaeta</taxon>
    </lineage>
</organism>
<dbReference type="InterPro" id="IPR000807">
    <property type="entry name" value="ImidazoleglycerolP_deHydtase"/>
</dbReference>
<comment type="caution">
    <text evidence="8">The sequence shown here is derived from an EMBL/GenBank/DDBJ whole genome shotgun (WGS) entry which is preliminary data.</text>
</comment>
<keyword evidence="9" id="KW-1185">Reference proteome</keyword>
<dbReference type="InterPro" id="IPR020568">
    <property type="entry name" value="Ribosomal_Su5_D2-typ_SF"/>
</dbReference>
<evidence type="ECO:0000313" key="9">
    <source>
        <dbReference type="Proteomes" id="UP000192343"/>
    </source>
</evidence>
<evidence type="ECO:0000256" key="2">
    <source>
        <dbReference type="ARBA" id="ARBA00016664"/>
    </source>
</evidence>
<evidence type="ECO:0000256" key="7">
    <source>
        <dbReference type="RuleBase" id="RU000599"/>
    </source>
</evidence>
<gene>
    <name evidence="6" type="primary">hisB</name>
    <name evidence="8" type="ORF">B4O97_00675</name>
</gene>
<evidence type="ECO:0000256" key="3">
    <source>
        <dbReference type="ARBA" id="ARBA00022605"/>
    </source>
</evidence>
<dbReference type="RefSeq" id="WP_083047300.1">
    <property type="nucleotide sequence ID" value="NZ_MWQY01000001.1"/>
</dbReference>
<dbReference type="GO" id="GO:0005737">
    <property type="term" value="C:cytoplasm"/>
    <property type="evidence" value="ECO:0007669"/>
    <property type="project" value="UniProtKB-SubCell"/>
</dbReference>
<dbReference type="AlphaFoldDB" id="A0A1Y1S444"/>
<accession>A0A1Y1S444</accession>
<dbReference type="Gene3D" id="3.30.230.40">
    <property type="entry name" value="Imidazole glycerol phosphate dehydratase, domain 1"/>
    <property type="match status" value="2"/>
</dbReference>
<dbReference type="GO" id="GO:0000105">
    <property type="term" value="P:L-histidine biosynthetic process"/>
    <property type="evidence" value="ECO:0007669"/>
    <property type="project" value="UniProtKB-UniRule"/>
</dbReference>
<comment type="subcellular location">
    <subcellularLocation>
        <location evidence="6 7">Cytoplasm</location>
    </subcellularLocation>
</comment>
<evidence type="ECO:0000256" key="6">
    <source>
        <dbReference type="HAMAP-Rule" id="MF_00076"/>
    </source>
</evidence>
<dbReference type="PANTHER" id="PTHR23133:SF2">
    <property type="entry name" value="IMIDAZOLEGLYCEROL-PHOSPHATE DEHYDRATASE"/>
    <property type="match status" value="1"/>
</dbReference>
<dbReference type="Pfam" id="PF00475">
    <property type="entry name" value="IGPD"/>
    <property type="match status" value="1"/>
</dbReference>
<dbReference type="CDD" id="cd07914">
    <property type="entry name" value="IGPD"/>
    <property type="match status" value="1"/>
</dbReference>
<dbReference type="GO" id="GO:0004424">
    <property type="term" value="F:imidazoleglycerol-phosphate dehydratase activity"/>
    <property type="evidence" value="ECO:0007669"/>
    <property type="project" value="UniProtKB-UniRule"/>
</dbReference>